<feature type="compositionally biased region" description="Low complexity" evidence="1">
    <location>
        <begin position="103"/>
        <end position="114"/>
    </location>
</feature>
<keyword evidence="3" id="KW-1185">Reference proteome</keyword>
<gene>
    <name evidence="2" type="ORF">EGW08_008633</name>
</gene>
<reference evidence="2 3" key="1">
    <citation type="submission" date="2019-01" db="EMBL/GenBank/DDBJ databases">
        <title>A draft genome assembly of the solar-powered sea slug Elysia chlorotica.</title>
        <authorList>
            <person name="Cai H."/>
            <person name="Li Q."/>
            <person name="Fang X."/>
            <person name="Li J."/>
            <person name="Curtis N.E."/>
            <person name="Altenburger A."/>
            <person name="Shibata T."/>
            <person name="Feng M."/>
            <person name="Maeda T."/>
            <person name="Schwartz J.A."/>
            <person name="Shigenobu S."/>
            <person name="Lundholm N."/>
            <person name="Nishiyama T."/>
            <person name="Yang H."/>
            <person name="Hasebe M."/>
            <person name="Li S."/>
            <person name="Pierce S.K."/>
            <person name="Wang J."/>
        </authorList>
    </citation>
    <scope>NUCLEOTIDE SEQUENCE [LARGE SCALE GENOMIC DNA]</scope>
    <source>
        <strain evidence="2">EC2010</strain>
        <tissue evidence="2">Whole organism of an adult</tissue>
    </source>
</reference>
<dbReference type="Proteomes" id="UP000271974">
    <property type="component" value="Unassembled WGS sequence"/>
</dbReference>
<evidence type="ECO:0000313" key="2">
    <source>
        <dbReference type="EMBL" id="RUS83614.1"/>
    </source>
</evidence>
<evidence type="ECO:0000256" key="1">
    <source>
        <dbReference type="SAM" id="MobiDB-lite"/>
    </source>
</evidence>
<accession>A0A3S1HPJ1</accession>
<name>A0A3S1HPJ1_ELYCH</name>
<feature type="non-terminal residue" evidence="2">
    <location>
        <position position="130"/>
    </location>
</feature>
<evidence type="ECO:0000313" key="3">
    <source>
        <dbReference type="Proteomes" id="UP000271974"/>
    </source>
</evidence>
<dbReference type="AlphaFoldDB" id="A0A3S1HPJ1"/>
<sequence length="130" mass="15194">MSKSNSTTFSQKQVNRDDVQFNFKFSGLGWKRPLWEKEGIREILRQKKKEQERIRKQQRLEAERKLREELEKANRKDEGDDEEDREASLQGRHSSEERKSKRSSGSTSSSSEESQTIWLVGTESQIMASG</sequence>
<feature type="region of interest" description="Disordered" evidence="1">
    <location>
        <begin position="69"/>
        <end position="130"/>
    </location>
</feature>
<comment type="caution">
    <text evidence="2">The sequence shown here is derived from an EMBL/GenBank/DDBJ whole genome shotgun (WGS) entry which is preliminary data.</text>
</comment>
<feature type="compositionally biased region" description="Basic and acidic residues" evidence="1">
    <location>
        <begin position="69"/>
        <end position="78"/>
    </location>
</feature>
<organism evidence="2 3">
    <name type="scientific">Elysia chlorotica</name>
    <name type="common">Eastern emerald elysia</name>
    <name type="synonym">Sea slug</name>
    <dbReference type="NCBI Taxonomy" id="188477"/>
    <lineage>
        <taxon>Eukaryota</taxon>
        <taxon>Metazoa</taxon>
        <taxon>Spiralia</taxon>
        <taxon>Lophotrochozoa</taxon>
        <taxon>Mollusca</taxon>
        <taxon>Gastropoda</taxon>
        <taxon>Heterobranchia</taxon>
        <taxon>Euthyneura</taxon>
        <taxon>Panpulmonata</taxon>
        <taxon>Sacoglossa</taxon>
        <taxon>Placobranchoidea</taxon>
        <taxon>Plakobranchidae</taxon>
        <taxon>Elysia</taxon>
    </lineage>
</organism>
<protein>
    <submittedName>
        <fullName evidence="2">Uncharacterized protein</fullName>
    </submittedName>
</protein>
<dbReference type="EMBL" id="RQTK01000237">
    <property type="protein sequence ID" value="RUS83614.1"/>
    <property type="molecule type" value="Genomic_DNA"/>
</dbReference>
<proteinExistence type="predicted"/>